<dbReference type="Pfam" id="PF16326">
    <property type="entry name" value="ABC_tran_CTD"/>
    <property type="match status" value="1"/>
</dbReference>
<dbReference type="EMBL" id="CP003273">
    <property type="protein sequence ID" value="AGL03032.1"/>
    <property type="molecule type" value="Genomic_DNA"/>
</dbReference>
<dbReference type="PROSITE" id="PS50893">
    <property type="entry name" value="ABC_TRANSPORTER_2"/>
    <property type="match status" value="2"/>
</dbReference>
<dbReference type="InterPro" id="IPR017871">
    <property type="entry name" value="ABC_transporter-like_CS"/>
</dbReference>
<dbReference type="PANTHER" id="PTHR42855">
    <property type="entry name" value="ABC TRANSPORTER ATP-BINDING SUBUNIT"/>
    <property type="match status" value="1"/>
</dbReference>
<dbReference type="FunFam" id="3.40.50.300:FF:000309">
    <property type="entry name" value="ABC transporter ATP-binding protein"/>
    <property type="match status" value="1"/>
</dbReference>
<dbReference type="GO" id="GO:0016887">
    <property type="term" value="F:ATP hydrolysis activity"/>
    <property type="evidence" value="ECO:0007669"/>
    <property type="project" value="InterPro"/>
</dbReference>
<dbReference type="InterPro" id="IPR032524">
    <property type="entry name" value="ABC_tran_C"/>
</dbReference>
<name>R4KNA1_9FIRM</name>
<evidence type="ECO:0000313" key="8">
    <source>
        <dbReference type="Proteomes" id="UP000013520"/>
    </source>
</evidence>
<dbReference type="Proteomes" id="UP000013520">
    <property type="component" value="Chromosome"/>
</dbReference>
<dbReference type="InterPro" id="IPR027417">
    <property type="entry name" value="P-loop_NTPase"/>
</dbReference>
<gene>
    <name evidence="7" type="ORF">Desgi_3710</name>
</gene>
<dbReference type="GO" id="GO:0005524">
    <property type="term" value="F:ATP binding"/>
    <property type="evidence" value="ECO:0007669"/>
    <property type="project" value="UniProtKB-KW"/>
</dbReference>
<feature type="compositionally biased region" description="Basic and acidic residues" evidence="5">
    <location>
        <begin position="546"/>
        <end position="576"/>
    </location>
</feature>
<keyword evidence="4" id="KW-0175">Coiled coil</keyword>
<reference evidence="7 8" key="1">
    <citation type="submission" date="2012-01" db="EMBL/GenBank/DDBJ databases">
        <title>Complete sequence of Desulfotomaculum gibsoniae DSM 7213.</title>
        <authorList>
            <consortium name="US DOE Joint Genome Institute"/>
            <person name="Lucas S."/>
            <person name="Han J."/>
            <person name="Lapidus A."/>
            <person name="Cheng J.-F."/>
            <person name="Goodwin L."/>
            <person name="Pitluck S."/>
            <person name="Peters L."/>
            <person name="Ovchinnikova G."/>
            <person name="Teshima H."/>
            <person name="Detter J.C."/>
            <person name="Han C."/>
            <person name="Tapia R."/>
            <person name="Land M."/>
            <person name="Hauser L."/>
            <person name="Kyrpides N."/>
            <person name="Ivanova N."/>
            <person name="Pagani I."/>
            <person name="Parshina S."/>
            <person name="Plugge C."/>
            <person name="Muyzer G."/>
            <person name="Kuever J."/>
            <person name="Ivanova A."/>
            <person name="Nazina T."/>
            <person name="Klenk H.-P."/>
            <person name="Brambilla E."/>
            <person name="Spring S."/>
            <person name="Stams A.F."/>
            <person name="Woyke T."/>
        </authorList>
    </citation>
    <scope>NUCLEOTIDE SEQUENCE [LARGE SCALE GENOMIC DNA]</scope>
    <source>
        <strain evidence="7 8">DSM 7213</strain>
    </source>
</reference>
<dbReference type="InterPro" id="IPR003439">
    <property type="entry name" value="ABC_transporter-like_ATP-bd"/>
</dbReference>
<dbReference type="Pfam" id="PF00005">
    <property type="entry name" value="ABC_tran"/>
    <property type="match status" value="2"/>
</dbReference>
<dbReference type="AlphaFoldDB" id="R4KNA1"/>
<dbReference type="Pfam" id="PF12848">
    <property type="entry name" value="ABC_tran_Xtn"/>
    <property type="match status" value="1"/>
</dbReference>
<dbReference type="eggNOG" id="COG0488">
    <property type="taxonomic scope" value="Bacteria"/>
</dbReference>
<feature type="domain" description="ABC transporter" evidence="6">
    <location>
        <begin position="4"/>
        <end position="263"/>
    </location>
</feature>
<evidence type="ECO:0000256" key="4">
    <source>
        <dbReference type="SAM" id="Coils"/>
    </source>
</evidence>
<organism evidence="7 8">
    <name type="scientific">Desulfoscipio gibsoniae DSM 7213</name>
    <dbReference type="NCBI Taxonomy" id="767817"/>
    <lineage>
        <taxon>Bacteria</taxon>
        <taxon>Bacillati</taxon>
        <taxon>Bacillota</taxon>
        <taxon>Clostridia</taxon>
        <taxon>Eubacteriales</taxon>
        <taxon>Desulfallaceae</taxon>
        <taxon>Desulfoscipio</taxon>
    </lineage>
</organism>
<dbReference type="CDD" id="cd03221">
    <property type="entry name" value="ABCF_EF-3"/>
    <property type="match status" value="2"/>
</dbReference>
<evidence type="ECO:0000256" key="2">
    <source>
        <dbReference type="ARBA" id="ARBA00022741"/>
    </source>
</evidence>
<evidence type="ECO:0000256" key="1">
    <source>
        <dbReference type="ARBA" id="ARBA00022737"/>
    </source>
</evidence>
<keyword evidence="8" id="KW-1185">Reference proteome</keyword>
<evidence type="ECO:0000256" key="3">
    <source>
        <dbReference type="ARBA" id="ARBA00022840"/>
    </source>
</evidence>
<dbReference type="PROSITE" id="PS00211">
    <property type="entry name" value="ABC_TRANSPORTER_1"/>
    <property type="match status" value="2"/>
</dbReference>
<evidence type="ECO:0000259" key="6">
    <source>
        <dbReference type="PROSITE" id="PS50893"/>
    </source>
</evidence>
<dbReference type="KEGG" id="dgi:Desgi_3710"/>
<feature type="region of interest" description="Disordered" evidence="5">
    <location>
        <begin position="536"/>
        <end position="576"/>
    </location>
</feature>
<evidence type="ECO:0000256" key="5">
    <source>
        <dbReference type="SAM" id="MobiDB-lite"/>
    </source>
</evidence>
<dbReference type="STRING" id="767817.Desgi_3710"/>
<dbReference type="GO" id="GO:0003677">
    <property type="term" value="F:DNA binding"/>
    <property type="evidence" value="ECO:0007669"/>
    <property type="project" value="InterPro"/>
</dbReference>
<dbReference type="InterPro" id="IPR003593">
    <property type="entry name" value="AAA+_ATPase"/>
</dbReference>
<proteinExistence type="predicted"/>
<accession>R4KNA1</accession>
<feature type="coiled-coil region" evidence="4">
    <location>
        <begin position="249"/>
        <end position="279"/>
    </location>
</feature>
<dbReference type="FunFam" id="3.40.50.300:FF:000011">
    <property type="entry name" value="Putative ABC transporter ATP-binding component"/>
    <property type="match status" value="1"/>
</dbReference>
<dbReference type="SUPFAM" id="SSF52540">
    <property type="entry name" value="P-loop containing nucleoside triphosphate hydrolases"/>
    <property type="match status" value="2"/>
</dbReference>
<feature type="domain" description="ABC transporter" evidence="6">
    <location>
        <begin position="331"/>
        <end position="544"/>
    </location>
</feature>
<dbReference type="InterPro" id="IPR051309">
    <property type="entry name" value="ABCF_ATPase"/>
</dbReference>
<dbReference type="InterPro" id="IPR032781">
    <property type="entry name" value="ABC_tran_Xtn"/>
</dbReference>
<dbReference type="RefSeq" id="WP_006520422.1">
    <property type="nucleotide sequence ID" value="NC_021184.1"/>
</dbReference>
<evidence type="ECO:0000313" key="7">
    <source>
        <dbReference type="EMBL" id="AGL03032.1"/>
    </source>
</evidence>
<dbReference type="SMART" id="SM00382">
    <property type="entry name" value="AAA"/>
    <property type="match status" value="2"/>
</dbReference>
<keyword evidence="1" id="KW-0677">Repeat</keyword>
<dbReference type="OrthoDB" id="1624247at2"/>
<dbReference type="PANTHER" id="PTHR42855:SF2">
    <property type="entry name" value="DRUG RESISTANCE ABC TRANSPORTER,ATP-BINDING PROTEIN"/>
    <property type="match status" value="1"/>
</dbReference>
<keyword evidence="3" id="KW-0067">ATP-binding</keyword>
<keyword evidence="2" id="KW-0547">Nucleotide-binding</keyword>
<protein>
    <submittedName>
        <fullName evidence="7">ATPase component of ABC transporters with duplicated ATPase domain</fullName>
    </submittedName>
</protein>
<dbReference type="HOGENOM" id="CLU_000604_36_0_9"/>
<dbReference type="Gene3D" id="3.40.50.300">
    <property type="entry name" value="P-loop containing nucleotide triphosphate hydrolases"/>
    <property type="match status" value="2"/>
</dbReference>
<sequence>MIVLQASHIYKSFGGTQLLKDVTLAVREGEKIGLVGRNGAGKTTLLKILTGQLPPDAGEIIRPKTITLGYLAQQGGLQSNRTIWEELLSAFAHHTAMEEKLRNLEITMGRPEYTANPAMLKKVTEEYTGLRETFARNGGYEYRAAIRGVLHGLQFGEEYYNISVDQLSGGEKTRLALAKLLLTKPEVLILDEPTNYLDMETMGWLEKYLQTYPGAILAVSHDRYFLDTVAKAVYELEFSRLKRYNGNYSRYLVLKAEELEQQAKQYRKQQEEITRLQDFVRRNIARASTTGRAKSKQKLLEKIKPLEKPHSDDKKINVSMGTVRSSGKEVMTVKDLKIGYQGHAVASNLTFSIFRGERVALLGPNGTGKTTLLKTLAEILPPISGSINKGYHVSTGYYEQEQKHMAGNKQVIYELWDEFPQFDEQTVRTILGSFLFSGEDVLKYVGELSGGEKARLALAKLMCRQANFLMLDEPTSHLDILGNEAMENALLQYPGTLLFVSHDRYFINKIATRIIELTQTGVNSYLGNFDDYQSKKAAEARNQQPESRDSETTSETKKHYLQRKEKQREERRKQRRTEELEKLINDVEVNIKHLEQQLFLPEVYNDHKAYQQKNSELEELHKQLEEYMEEWVELTG</sequence>